<protein>
    <recommendedName>
        <fullName evidence="6">Very short patch repair endonuclease</fullName>
        <ecNumber evidence="6">3.1.-.-</ecNumber>
    </recommendedName>
</protein>
<dbReference type="GO" id="GO:0004519">
    <property type="term" value="F:endonuclease activity"/>
    <property type="evidence" value="ECO:0007669"/>
    <property type="project" value="UniProtKB-KW"/>
</dbReference>
<evidence type="ECO:0000256" key="2">
    <source>
        <dbReference type="ARBA" id="ARBA00022759"/>
    </source>
</evidence>
<keyword evidence="2 6" id="KW-0255">Endonuclease</keyword>
<dbReference type="InterPro" id="IPR004603">
    <property type="entry name" value="DNA_mismatch_endonuc_vsr"/>
</dbReference>
<keyword evidence="5 6" id="KW-0234">DNA repair</keyword>
<dbReference type="NCBIfam" id="TIGR00632">
    <property type="entry name" value="vsr"/>
    <property type="match status" value="1"/>
</dbReference>
<keyword evidence="4 6" id="KW-0378">Hydrolase</keyword>
<accession>A0A3P5XCB4</accession>
<reference evidence="7 8" key="1">
    <citation type="submission" date="2018-11" db="EMBL/GenBank/DDBJ databases">
        <authorList>
            <person name="Criscuolo A."/>
        </authorList>
    </citation>
    <scope>NUCLEOTIDE SEQUENCE [LARGE SCALE GENOMIC DNA]</scope>
    <source>
        <strain evidence="7">ACIP111625</strain>
    </source>
</reference>
<evidence type="ECO:0000256" key="6">
    <source>
        <dbReference type="PIRNR" id="PIRNR018267"/>
    </source>
</evidence>
<dbReference type="Proteomes" id="UP000277498">
    <property type="component" value="Unassembled WGS sequence"/>
</dbReference>
<dbReference type="InterPro" id="IPR011335">
    <property type="entry name" value="Restrct_endonuc-II-like"/>
</dbReference>
<evidence type="ECO:0000256" key="3">
    <source>
        <dbReference type="ARBA" id="ARBA00022763"/>
    </source>
</evidence>
<dbReference type="Gene3D" id="3.40.960.10">
    <property type="entry name" value="VSR Endonuclease"/>
    <property type="match status" value="1"/>
</dbReference>
<dbReference type="CDD" id="cd00221">
    <property type="entry name" value="Vsr"/>
    <property type="match status" value="1"/>
</dbReference>
<dbReference type="PIRSF" id="PIRSF018267">
    <property type="entry name" value="VSR_endonuc"/>
    <property type="match status" value="1"/>
</dbReference>
<organism evidence="7 8">
    <name type="scientific">Pseudogemmobacter humi</name>
    <dbReference type="NCBI Taxonomy" id="2483812"/>
    <lineage>
        <taxon>Bacteria</taxon>
        <taxon>Pseudomonadati</taxon>
        <taxon>Pseudomonadota</taxon>
        <taxon>Alphaproteobacteria</taxon>
        <taxon>Rhodobacterales</taxon>
        <taxon>Paracoccaceae</taxon>
        <taxon>Pseudogemmobacter</taxon>
    </lineage>
</organism>
<name>A0A3P5XCB4_9RHOB</name>
<gene>
    <name evidence="7" type="primary">vsr</name>
    <name evidence="7" type="ORF">XINFAN_03365</name>
</gene>
<keyword evidence="8" id="KW-1185">Reference proteome</keyword>
<dbReference type="GO" id="GO:0006298">
    <property type="term" value="P:mismatch repair"/>
    <property type="evidence" value="ECO:0007669"/>
    <property type="project" value="UniProtKB-UniRule"/>
</dbReference>
<proteinExistence type="inferred from homology"/>
<dbReference type="GO" id="GO:0016787">
    <property type="term" value="F:hydrolase activity"/>
    <property type="evidence" value="ECO:0007669"/>
    <property type="project" value="UniProtKB-KW"/>
</dbReference>
<keyword evidence="1 6" id="KW-0540">Nuclease</keyword>
<sequence length="137" mass="15475">MAAIRGGDTRPEILIRKALHARGFRFRLQDRRLPGRPDLVLPKHRAVIFAHGCFWHGHGCDLFRWPATRPEFWRAKIGGNMSRDARTLAALRGLGWRVAQVWECALKGRGRRDVAEVADSLAAWLRSDEALIDIGAS</sequence>
<evidence type="ECO:0000256" key="5">
    <source>
        <dbReference type="ARBA" id="ARBA00023204"/>
    </source>
</evidence>
<dbReference type="AlphaFoldDB" id="A0A3P5XCB4"/>
<evidence type="ECO:0000256" key="4">
    <source>
        <dbReference type="ARBA" id="ARBA00022801"/>
    </source>
</evidence>
<evidence type="ECO:0000313" key="7">
    <source>
        <dbReference type="EMBL" id="VDC32299.1"/>
    </source>
</evidence>
<dbReference type="Pfam" id="PF03852">
    <property type="entry name" value="Vsr"/>
    <property type="match status" value="1"/>
</dbReference>
<comment type="similarity">
    <text evidence="6">Belongs to the vsr family.</text>
</comment>
<evidence type="ECO:0000256" key="1">
    <source>
        <dbReference type="ARBA" id="ARBA00022722"/>
    </source>
</evidence>
<dbReference type="EMBL" id="UXAW01000091">
    <property type="protein sequence ID" value="VDC32299.1"/>
    <property type="molecule type" value="Genomic_DNA"/>
</dbReference>
<keyword evidence="3 6" id="KW-0227">DNA damage</keyword>
<comment type="function">
    <text evidence="6">May nick specific sequences that contain T:G mispairs resulting from m5C-deamination.</text>
</comment>
<evidence type="ECO:0000313" key="8">
    <source>
        <dbReference type="Proteomes" id="UP000277498"/>
    </source>
</evidence>
<dbReference type="SUPFAM" id="SSF52980">
    <property type="entry name" value="Restriction endonuclease-like"/>
    <property type="match status" value="1"/>
</dbReference>
<dbReference type="EC" id="3.1.-.-" evidence="6"/>